<reference evidence="2 3" key="1">
    <citation type="submission" date="2015-07" db="EMBL/GenBank/DDBJ databases">
        <title>The genome of the fungus Escovopsis weberi, a specialized disease agent of ant agriculture.</title>
        <authorList>
            <person name="de Man T.J."/>
            <person name="Stajich J.E."/>
            <person name="Kubicek C.P."/>
            <person name="Chenthamara K."/>
            <person name="Atanasova L."/>
            <person name="Druzhinina I.S."/>
            <person name="Birnbaum S."/>
            <person name="Barribeau S.M."/>
            <person name="Teiling C."/>
            <person name="Suen G."/>
            <person name="Currie C."/>
            <person name="Gerardo N.M."/>
        </authorList>
    </citation>
    <scope>NUCLEOTIDE SEQUENCE [LARGE SCALE GENOMIC DNA]</scope>
</reference>
<name>A0A0M9VWR5_ESCWE</name>
<keyword evidence="1" id="KW-0812">Transmembrane</keyword>
<keyword evidence="1" id="KW-1133">Transmembrane helix</keyword>
<gene>
    <name evidence="2" type="ORF">ESCO_002127</name>
</gene>
<dbReference type="OrthoDB" id="5278722at2759"/>
<proteinExistence type="predicted"/>
<dbReference type="Proteomes" id="UP000053831">
    <property type="component" value="Unassembled WGS sequence"/>
</dbReference>
<accession>A0A0M9VWR5</accession>
<keyword evidence="1" id="KW-0472">Membrane</keyword>
<comment type="caution">
    <text evidence="2">The sequence shown here is derived from an EMBL/GenBank/DDBJ whole genome shotgun (WGS) entry which is preliminary data.</text>
</comment>
<sequence length="495" mass="55597">MGNARWAAEASEYQRVRDWPPKRSWAQGVLVVCSHRMRLSGPRSLRQMGILLLGPLIIVIFLLSSGRTRQTVLKWSPDEKLAGPEGLRIVVFGSQDTLGSAHDATHSRTTWPEHLCQMLKCSSLVSLVPPIESQPGLISNAAYNASLSAVTKLTQSANITDVPASDQFYIVEQYPVPKTPDLTAQVSKFLSMNVTGEPPRTTLWIFSFGTWDIWNLAALPREMSEPIIDASVDLLFEQIDLLYRKALKPGTIAWSDYWAHVAPEDLEYVTHPPEKRVNFSKVEGFRILIPELLDVSLTPGWQKRLAPSMPYTRSMELRNAASLTTRWNGLVSHRLEDWRRMRNDKPKGIEEEGIAMIDFMPPSIPPEHREQENQNEGKHGLKITYAPYPFRVALHATIVSTIITAMAEQDLQQAGITDGRGRGTLSRKDPMMFTDVRTPCVASEEGANVVTVSRSGTKCKRPDDHLFYDEFTLGQRASKQLAQKAAEYLHSQQVI</sequence>
<dbReference type="AlphaFoldDB" id="A0A0M9VWR5"/>
<evidence type="ECO:0000313" key="3">
    <source>
        <dbReference type="Proteomes" id="UP000053831"/>
    </source>
</evidence>
<dbReference type="EMBL" id="LGSR01000006">
    <property type="protein sequence ID" value="KOS22349.1"/>
    <property type="molecule type" value="Genomic_DNA"/>
</dbReference>
<organism evidence="2 3">
    <name type="scientific">Escovopsis weberi</name>
    <dbReference type="NCBI Taxonomy" id="150374"/>
    <lineage>
        <taxon>Eukaryota</taxon>
        <taxon>Fungi</taxon>
        <taxon>Dikarya</taxon>
        <taxon>Ascomycota</taxon>
        <taxon>Pezizomycotina</taxon>
        <taxon>Sordariomycetes</taxon>
        <taxon>Hypocreomycetidae</taxon>
        <taxon>Hypocreales</taxon>
        <taxon>Hypocreaceae</taxon>
        <taxon>Escovopsis</taxon>
    </lineage>
</organism>
<evidence type="ECO:0000256" key="1">
    <source>
        <dbReference type="SAM" id="Phobius"/>
    </source>
</evidence>
<protein>
    <submittedName>
        <fullName evidence="2">Uncharacterized protein</fullName>
    </submittedName>
</protein>
<feature type="transmembrane region" description="Helical" evidence="1">
    <location>
        <begin position="45"/>
        <end position="64"/>
    </location>
</feature>
<evidence type="ECO:0000313" key="2">
    <source>
        <dbReference type="EMBL" id="KOS22349.1"/>
    </source>
</evidence>
<keyword evidence="3" id="KW-1185">Reference proteome</keyword>
<dbReference type="STRING" id="150374.A0A0M9VWR5"/>